<dbReference type="PANTHER" id="PTHR11895:SF176">
    <property type="entry name" value="AMIDASE AMID-RELATED"/>
    <property type="match status" value="1"/>
</dbReference>
<dbReference type="RefSeq" id="WP_190266903.1">
    <property type="nucleotide sequence ID" value="NZ_BAABAD010000004.1"/>
</dbReference>
<dbReference type="InterPro" id="IPR036928">
    <property type="entry name" value="AS_sf"/>
</dbReference>
<sequence>MSSAYSTQPVSDQATAVHESTVTAESLVTQVREEILRTEPDLSAWVELSTTYLDDARTEDRTPGRRPLRGVSVGVKDLIDVAGLPTRAGSTVASDRPAAADAPCVRRLRELGAVVQGKTVTTEYGYFSPGPTRNPHASDHTPGGSSSGSAAAVGAGTIPLALGTQTAGSLTRPASYCGAAGMVLAHGTTDLAGITGLSPSLDSLGLLTRTVADLEYVYTAFSGRPARTPQRRLVSGVLLWEGSELAAIDPPMRELLDTLPGILIEAGVECHDLDWDDHVRTLADDHVTVMGHEAAATLDEIVDAHGDALSPQLRSLVEDGRQVAADDHTAALIRRDRSRELLSEILGANAVIVGPAAPGPAPKGLGATGSPVLSRPWQLLGCPVVVVPGARTGDGLPLGVQIVGLPGHESNLFELASTLEPLLHASPTRSA</sequence>
<feature type="region of interest" description="Disordered" evidence="1">
    <location>
        <begin position="1"/>
        <end position="22"/>
    </location>
</feature>
<evidence type="ECO:0000259" key="2">
    <source>
        <dbReference type="Pfam" id="PF01425"/>
    </source>
</evidence>
<keyword evidence="4" id="KW-1185">Reference proteome</keyword>
<name>A0ABR7WBJ1_9ACTN</name>
<dbReference type="InterPro" id="IPR023631">
    <property type="entry name" value="Amidase_dom"/>
</dbReference>
<dbReference type="InterPro" id="IPR000120">
    <property type="entry name" value="Amidase"/>
</dbReference>
<gene>
    <name evidence="3" type="ORF">IDF66_11275</name>
</gene>
<evidence type="ECO:0000313" key="4">
    <source>
        <dbReference type="Proteomes" id="UP000602395"/>
    </source>
</evidence>
<feature type="domain" description="Amidase" evidence="2">
    <location>
        <begin position="37"/>
        <end position="412"/>
    </location>
</feature>
<evidence type="ECO:0000313" key="3">
    <source>
        <dbReference type="EMBL" id="MBD1320171.1"/>
    </source>
</evidence>
<dbReference type="SUPFAM" id="SSF75304">
    <property type="entry name" value="Amidase signature (AS) enzymes"/>
    <property type="match status" value="1"/>
</dbReference>
<dbReference type="Pfam" id="PF01425">
    <property type="entry name" value="Amidase"/>
    <property type="match status" value="1"/>
</dbReference>
<dbReference type="Gene3D" id="3.90.1300.10">
    <property type="entry name" value="Amidase signature (AS) domain"/>
    <property type="match status" value="1"/>
</dbReference>
<dbReference type="PANTHER" id="PTHR11895">
    <property type="entry name" value="TRANSAMIDASE"/>
    <property type="match status" value="1"/>
</dbReference>
<accession>A0ABR7WBJ1</accession>
<feature type="region of interest" description="Disordered" evidence="1">
    <location>
        <begin position="125"/>
        <end position="150"/>
    </location>
</feature>
<proteinExistence type="predicted"/>
<dbReference type="Proteomes" id="UP000602395">
    <property type="component" value="Unassembled WGS sequence"/>
</dbReference>
<protein>
    <submittedName>
        <fullName evidence="3">Amidase</fullName>
    </submittedName>
</protein>
<evidence type="ECO:0000256" key="1">
    <source>
        <dbReference type="SAM" id="MobiDB-lite"/>
    </source>
</evidence>
<organism evidence="3 4">
    <name type="scientific">Gordonia hankookensis</name>
    <dbReference type="NCBI Taxonomy" id="589403"/>
    <lineage>
        <taxon>Bacteria</taxon>
        <taxon>Bacillati</taxon>
        <taxon>Actinomycetota</taxon>
        <taxon>Actinomycetes</taxon>
        <taxon>Mycobacteriales</taxon>
        <taxon>Gordoniaceae</taxon>
        <taxon>Gordonia</taxon>
    </lineage>
</organism>
<reference evidence="3 4" key="1">
    <citation type="submission" date="2020-09" db="EMBL/GenBank/DDBJ databases">
        <title>Novel species in genus Gordonia.</title>
        <authorList>
            <person name="Zhang G."/>
        </authorList>
    </citation>
    <scope>NUCLEOTIDE SEQUENCE [LARGE SCALE GENOMIC DNA]</scope>
    <source>
        <strain evidence="3 4">ON-33</strain>
    </source>
</reference>
<comment type="caution">
    <text evidence="3">The sequence shown here is derived from an EMBL/GenBank/DDBJ whole genome shotgun (WGS) entry which is preliminary data.</text>
</comment>
<dbReference type="EMBL" id="JACWMS010000002">
    <property type="protein sequence ID" value="MBD1320171.1"/>
    <property type="molecule type" value="Genomic_DNA"/>
</dbReference>